<name>A0A8S5SNT1_9CAUD</name>
<sequence length="92" mass="10838">MNDIEKLEIVKNYLNVDFEDDDNLIKALIESGEEYLHNAGVEDTKKESKLYLLAISLFVHFHYIERERTFENNSNLKNNNSLQSIINQLKYS</sequence>
<reference evidence="1" key="1">
    <citation type="journal article" date="2021" name="Proc. Natl. Acad. Sci. U.S.A.">
        <title>A Catalog of Tens of Thousands of Viruses from Human Metagenomes Reveals Hidden Associations with Chronic Diseases.</title>
        <authorList>
            <person name="Tisza M.J."/>
            <person name="Buck C.B."/>
        </authorList>
    </citation>
    <scope>NUCLEOTIDE SEQUENCE</scope>
    <source>
        <strain evidence="1">CtnR613</strain>
    </source>
</reference>
<proteinExistence type="predicted"/>
<dbReference type="EMBL" id="BK032640">
    <property type="protein sequence ID" value="DAF52614.1"/>
    <property type="molecule type" value="Genomic_DNA"/>
</dbReference>
<dbReference type="NCBIfam" id="TIGR01560">
    <property type="entry name" value="put_DNA_pack"/>
    <property type="match status" value="1"/>
</dbReference>
<protein>
    <submittedName>
        <fullName evidence="1">Head tail connector</fullName>
    </submittedName>
</protein>
<dbReference type="CDD" id="cd08054">
    <property type="entry name" value="gp6"/>
    <property type="match status" value="1"/>
</dbReference>
<organism evidence="1">
    <name type="scientific">Siphoviridae sp. ctnR613</name>
    <dbReference type="NCBI Taxonomy" id="2827939"/>
    <lineage>
        <taxon>Viruses</taxon>
        <taxon>Duplodnaviria</taxon>
        <taxon>Heunggongvirae</taxon>
        <taxon>Uroviricota</taxon>
        <taxon>Caudoviricetes</taxon>
    </lineage>
</organism>
<accession>A0A8S5SNT1</accession>
<dbReference type="InterPro" id="IPR006450">
    <property type="entry name" value="Phage_HK97_gp6-like"/>
</dbReference>
<evidence type="ECO:0000313" key="1">
    <source>
        <dbReference type="EMBL" id="DAF52614.1"/>
    </source>
</evidence>
<dbReference type="Gene3D" id="1.10.3230.30">
    <property type="entry name" value="Phage gp6-like head-tail connector protein"/>
    <property type="match status" value="1"/>
</dbReference>
<dbReference type="InterPro" id="IPR021146">
    <property type="entry name" value="Phage_gp6-like_head-tail"/>
</dbReference>
<dbReference type="Pfam" id="PF05135">
    <property type="entry name" value="Phage_connect_1"/>
    <property type="match status" value="1"/>
</dbReference>